<sequence length="60" mass="6804">MIIDAETISTIETFIMKRNGVDAERDLPVELCRSKSMVKSLVGLRRLMLAKSSTILMIDY</sequence>
<evidence type="ECO:0000313" key="1">
    <source>
        <dbReference type="EMBL" id="KAK1929642.1"/>
    </source>
</evidence>
<protein>
    <submittedName>
        <fullName evidence="1">Uncharacterized protein</fullName>
    </submittedName>
</protein>
<dbReference type="EMBL" id="JASMQC010000046">
    <property type="protein sequence ID" value="KAK1929642.1"/>
    <property type="molecule type" value="Genomic_DNA"/>
</dbReference>
<reference evidence="1" key="1">
    <citation type="submission" date="2023-08" db="EMBL/GenBank/DDBJ databases">
        <title>Reference Genome Resource for the Citrus Pathogen Phytophthora citrophthora.</title>
        <authorList>
            <person name="Moller H."/>
            <person name="Coetzee B."/>
            <person name="Rose L.J."/>
            <person name="Van Niekerk J.M."/>
        </authorList>
    </citation>
    <scope>NUCLEOTIDE SEQUENCE</scope>
    <source>
        <strain evidence="1">STE-U-9442</strain>
    </source>
</reference>
<name>A0AAD9G0G1_9STRA</name>
<dbReference type="Proteomes" id="UP001259832">
    <property type="component" value="Unassembled WGS sequence"/>
</dbReference>
<comment type="caution">
    <text evidence="1">The sequence shown here is derived from an EMBL/GenBank/DDBJ whole genome shotgun (WGS) entry which is preliminary data.</text>
</comment>
<accession>A0AAD9G0G1</accession>
<evidence type="ECO:0000313" key="2">
    <source>
        <dbReference type="Proteomes" id="UP001259832"/>
    </source>
</evidence>
<dbReference type="AlphaFoldDB" id="A0AAD9G0G1"/>
<gene>
    <name evidence="1" type="ORF">P3T76_014859</name>
</gene>
<proteinExistence type="predicted"/>
<keyword evidence="2" id="KW-1185">Reference proteome</keyword>
<organism evidence="1 2">
    <name type="scientific">Phytophthora citrophthora</name>
    <dbReference type="NCBI Taxonomy" id="4793"/>
    <lineage>
        <taxon>Eukaryota</taxon>
        <taxon>Sar</taxon>
        <taxon>Stramenopiles</taxon>
        <taxon>Oomycota</taxon>
        <taxon>Peronosporomycetes</taxon>
        <taxon>Peronosporales</taxon>
        <taxon>Peronosporaceae</taxon>
        <taxon>Phytophthora</taxon>
    </lineage>
</organism>